<sequence length="298" mass="34149">MAYDFSISSSVLSNGRTSYNAQLLNSTEPKFTFAYRTAYLDNFGLFNTGVNNGLVYKPEDYEKDYGFWAYFIYPTAMAESRGSFVCLNTYDRAKFTFTFMQYAAHVPNGDFVNFFKSLLGLPNAKEYFPKLILQNNQIFYRNSSGVLNLLETNSSSQALMDYLNPTLTEIDQQELICAARFVHWATNDIEHRKVQVETAVNMYKENMLEYHKRFGLDGVPASVCQMICDIRHQGRGMNDRIALALNTKGNYEKAFSNLCTIGNTNYQSRITTVRNTISKLKAIGKFNKIYDARRAEFV</sequence>
<accession>A0A4Q9YVS6</accession>
<evidence type="ECO:0000313" key="2">
    <source>
        <dbReference type="Proteomes" id="UP000293300"/>
    </source>
</evidence>
<proteinExistence type="predicted"/>
<keyword evidence="2" id="KW-1185">Reference proteome</keyword>
<reference evidence="1 2" key="1">
    <citation type="submission" date="2019-02" db="EMBL/GenBank/DDBJ databases">
        <title>Flavobacterium sp. RD-2-33 isolated from forest soil.</title>
        <authorList>
            <person name="Chaudhary D.K."/>
        </authorList>
    </citation>
    <scope>NUCLEOTIDE SEQUENCE [LARGE SCALE GENOMIC DNA]</scope>
    <source>
        <strain evidence="1 2">RD-2-33</strain>
    </source>
</reference>
<name>A0A4Q9YVS6_9FLAO</name>
<dbReference type="OrthoDB" id="3078754at2"/>
<organism evidence="1 2">
    <name type="scientific">Flavobacterium silvisoli</name>
    <dbReference type="NCBI Taxonomy" id="2529433"/>
    <lineage>
        <taxon>Bacteria</taxon>
        <taxon>Pseudomonadati</taxon>
        <taxon>Bacteroidota</taxon>
        <taxon>Flavobacteriia</taxon>
        <taxon>Flavobacteriales</taxon>
        <taxon>Flavobacteriaceae</taxon>
        <taxon>Flavobacterium</taxon>
    </lineage>
</organism>
<dbReference type="RefSeq" id="WP_131476699.1">
    <property type="nucleotide sequence ID" value="NZ_SJPE01000015.1"/>
</dbReference>
<evidence type="ECO:0000313" key="1">
    <source>
        <dbReference type="EMBL" id="TBX66132.1"/>
    </source>
</evidence>
<comment type="caution">
    <text evidence="1">The sequence shown here is derived from an EMBL/GenBank/DDBJ whole genome shotgun (WGS) entry which is preliminary data.</text>
</comment>
<dbReference type="EMBL" id="SJPE01000015">
    <property type="protein sequence ID" value="TBX66132.1"/>
    <property type="molecule type" value="Genomic_DNA"/>
</dbReference>
<protein>
    <submittedName>
        <fullName evidence="1">Uncharacterized protein</fullName>
    </submittedName>
</protein>
<gene>
    <name evidence="1" type="ORF">EZL74_11125</name>
</gene>
<dbReference type="Proteomes" id="UP000293300">
    <property type="component" value="Unassembled WGS sequence"/>
</dbReference>
<dbReference type="AlphaFoldDB" id="A0A4Q9YVS6"/>